<accession>A0A2V1K7Y4</accession>
<keyword evidence="7 17" id="KW-0378">Hydrolase</keyword>
<comment type="subcellular location">
    <subcellularLocation>
        <location evidence="1 17">Cell membrane</location>
        <topology evidence="1 17">Multi-pass membrane protein</topology>
    </subcellularLocation>
</comment>
<feature type="transmembrane region" description="Helical" evidence="17">
    <location>
        <begin position="94"/>
        <end position="114"/>
    </location>
</feature>
<organism evidence="18 19">
    <name type="scientific">Ancrocorticia populi</name>
    <dbReference type="NCBI Taxonomy" id="2175228"/>
    <lineage>
        <taxon>Bacteria</taxon>
        <taxon>Bacillati</taxon>
        <taxon>Actinomycetota</taxon>
        <taxon>Actinomycetes</taxon>
        <taxon>Actinomycetales</taxon>
        <taxon>Actinomycetaceae</taxon>
        <taxon>Ancrocorticia</taxon>
    </lineage>
</organism>
<dbReference type="GO" id="GO:0071555">
    <property type="term" value="P:cell wall organization"/>
    <property type="evidence" value="ECO:0007669"/>
    <property type="project" value="UniProtKB-KW"/>
</dbReference>
<feature type="transmembrane region" description="Helical" evidence="17">
    <location>
        <begin position="120"/>
        <end position="138"/>
    </location>
</feature>
<name>A0A2V1K7Y4_9ACTO</name>
<dbReference type="GO" id="GO:0008360">
    <property type="term" value="P:regulation of cell shape"/>
    <property type="evidence" value="ECO:0007669"/>
    <property type="project" value="UniProtKB-KW"/>
</dbReference>
<keyword evidence="11 17" id="KW-0472">Membrane</keyword>
<evidence type="ECO:0000256" key="15">
    <source>
        <dbReference type="ARBA" id="ARBA00032932"/>
    </source>
</evidence>
<evidence type="ECO:0000256" key="7">
    <source>
        <dbReference type="ARBA" id="ARBA00022801"/>
    </source>
</evidence>
<keyword evidence="8 17" id="KW-0133">Cell shape</keyword>
<keyword evidence="9 17" id="KW-0573">Peptidoglycan synthesis</keyword>
<keyword evidence="10 17" id="KW-1133">Transmembrane helix</keyword>
<evidence type="ECO:0000256" key="14">
    <source>
        <dbReference type="ARBA" id="ARBA00032707"/>
    </source>
</evidence>
<evidence type="ECO:0000256" key="3">
    <source>
        <dbReference type="ARBA" id="ARBA00012374"/>
    </source>
</evidence>
<dbReference type="EMBL" id="QETB01000002">
    <property type="protein sequence ID" value="PWF26741.1"/>
    <property type="molecule type" value="Genomic_DNA"/>
</dbReference>
<evidence type="ECO:0000256" key="8">
    <source>
        <dbReference type="ARBA" id="ARBA00022960"/>
    </source>
</evidence>
<proteinExistence type="inferred from homology"/>
<dbReference type="Pfam" id="PF02673">
    <property type="entry name" value="BacA"/>
    <property type="match status" value="1"/>
</dbReference>
<dbReference type="GO" id="GO:0046677">
    <property type="term" value="P:response to antibiotic"/>
    <property type="evidence" value="ECO:0007669"/>
    <property type="project" value="UniProtKB-UniRule"/>
</dbReference>
<evidence type="ECO:0000256" key="10">
    <source>
        <dbReference type="ARBA" id="ARBA00022989"/>
    </source>
</evidence>
<evidence type="ECO:0000256" key="11">
    <source>
        <dbReference type="ARBA" id="ARBA00023136"/>
    </source>
</evidence>
<sequence>MGILEAIILGVIQGVTEFLPISSSAHIRIFGDLFGWGDPGAAFTAIIQLGTEAAVLVYFWHDIVRIISKWFRAIPWFKWSNPVSQKDPDVRMGWVVIAGTLPIGILGFFFADTIETSLRNLYIVAFVLAFFALILGFADRYAKKTKTLDDINIRDGILLGFGQALALIPGVSRSGGTITVGLLLGYTREAAARMSFLLAVPAVIASGFFQLAKSSGQGTLEFGPTAVATIISFVVGYAVIVWFLKIVSTYSYLPFVIYRILLAITVVALLGAGLLSVF</sequence>
<evidence type="ECO:0000256" key="6">
    <source>
        <dbReference type="ARBA" id="ARBA00022692"/>
    </source>
</evidence>
<dbReference type="PANTHER" id="PTHR30622">
    <property type="entry name" value="UNDECAPRENYL-DIPHOSPHATASE"/>
    <property type="match status" value="1"/>
</dbReference>
<dbReference type="GO" id="GO:0009252">
    <property type="term" value="P:peptidoglycan biosynthetic process"/>
    <property type="evidence" value="ECO:0007669"/>
    <property type="project" value="UniProtKB-KW"/>
</dbReference>
<dbReference type="EC" id="3.6.1.27" evidence="3 17"/>
<evidence type="ECO:0000256" key="13">
    <source>
        <dbReference type="ARBA" id="ARBA00023316"/>
    </source>
</evidence>
<keyword evidence="6 17" id="KW-0812">Transmembrane</keyword>
<dbReference type="OrthoDB" id="9808289at2"/>
<dbReference type="RefSeq" id="WP_109093387.1">
    <property type="nucleotide sequence ID" value="NZ_CAMELQ010000010.1"/>
</dbReference>
<dbReference type="PANTHER" id="PTHR30622:SF4">
    <property type="entry name" value="UNDECAPRENYL-DIPHOSPHATASE"/>
    <property type="match status" value="1"/>
</dbReference>
<dbReference type="InterPro" id="IPR003824">
    <property type="entry name" value="UppP"/>
</dbReference>
<keyword evidence="13 17" id="KW-0961">Cell wall biogenesis/degradation</keyword>
<feature type="transmembrane region" description="Helical" evidence="17">
    <location>
        <begin position="224"/>
        <end position="244"/>
    </location>
</feature>
<evidence type="ECO:0000313" key="18">
    <source>
        <dbReference type="EMBL" id="PWF26741.1"/>
    </source>
</evidence>
<comment type="catalytic activity">
    <reaction evidence="16 17">
        <text>di-trans,octa-cis-undecaprenyl diphosphate + H2O = di-trans,octa-cis-undecaprenyl phosphate + phosphate + H(+)</text>
        <dbReference type="Rhea" id="RHEA:28094"/>
        <dbReference type="ChEBI" id="CHEBI:15377"/>
        <dbReference type="ChEBI" id="CHEBI:15378"/>
        <dbReference type="ChEBI" id="CHEBI:43474"/>
        <dbReference type="ChEBI" id="CHEBI:58405"/>
        <dbReference type="ChEBI" id="CHEBI:60392"/>
        <dbReference type="EC" id="3.6.1.27"/>
    </reaction>
</comment>
<evidence type="ECO:0000313" key="19">
    <source>
        <dbReference type="Proteomes" id="UP000245283"/>
    </source>
</evidence>
<dbReference type="GO" id="GO:0050380">
    <property type="term" value="F:undecaprenyl-diphosphatase activity"/>
    <property type="evidence" value="ECO:0007669"/>
    <property type="project" value="UniProtKB-UniRule"/>
</dbReference>
<keyword evidence="19" id="KW-1185">Reference proteome</keyword>
<comment type="caution">
    <text evidence="18">The sequence shown here is derived from an EMBL/GenBank/DDBJ whole genome shotgun (WGS) entry which is preliminary data.</text>
</comment>
<evidence type="ECO:0000256" key="5">
    <source>
        <dbReference type="ARBA" id="ARBA00022475"/>
    </source>
</evidence>
<evidence type="ECO:0000256" key="12">
    <source>
        <dbReference type="ARBA" id="ARBA00023251"/>
    </source>
</evidence>
<dbReference type="AlphaFoldDB" id="A0A2V1K7Y4"/>
<protein>
    <recommendedName>
        <fullName evidence="4 17">Undecaprenyl-diphosphatase</fullName>
        <ecNumber evidence="3 17">3.6.1.27</ecNumber>
    </recommendedName>
    <alternativeName>
        <fullName evidence="15 17">Bacitracin resistance protein</fullName>
    </alternativeName>
    <alternativeName>
        <fullName evidence="14 17">Undecaprenyl pyrophosphate phosphatase</fullName>
    </alternativeName>
</protein>
<evidence type="ECO:0000256" key="1">
    <source>
        <dbReference type="ARBA" id="ARBA00004651"/>
    </source>
</evidence>
<dbReference type="HAMAP" id="MF_01006">
    <property type="entry name" value="Undec_diphosphatase"/>
    <property type="match status" value="1"/>
</dbReference>
<comment type="similarity">
    <text evidence="2 17">Belongs to the UppP family.</text>
</comment>
<evidence type="ECO:0000256" key="17">
    <source>
        <dbReference type="HAMAP-Rule" id="MF_01006"/>
    </source>
</evidence>
<keyword evidence="12 17" id="KW-0046">Antibiotic resistance</keyword>
<feature type="transmembrane region" description="Helical" evidence="17">
    <location>
        <begin position="40"/>
        <end position="60"/>
    </location>
</feature>
<keyword evidence="5 17" id="KW-1003">Cell membrane</keyword>
<evidence type="ECO:0000256" key="2">
    <source>
        <dbReference type="ARBA" id="ARBA00010621"/>
    </source>
</evidence>
<dbReference type="NCBIfam" id="NF001392">
    <property type="entry name" value="PRK00281.2-1"/>
    <property type="match status" value="1"/>
</dbReference>
<evidence type="ECO:0000256" key="4">
    <source>
        <dbReference type="ARBA" id="ARBA00021581"/>
    </source>
</evidence>
<comment type="function">
    <text evidence="17">Catalyzes the dephosphorylation of undecaprenyl diphosphate (UPP). Confers resistance to bacitracin.</text>
</comment>
<feature type="transmembrane region" description="Helical" evidence="17">
    <location>
        <begin position="190"/>
        <end position="212"/>
    </location>
</feature>
<dbReference type="Proteomes" id="UP000245283">
    <property type="component" value="Unassembled WGS sequence"/>
</dbReference>
<evidence type="ECO:0000256" key="9">
    <source>
        <dbReference type="ARBA" id="ARBA00022984"/>
    </source>
</evidence>
<comment type="miscellaneous">
    <text evidence="17">Bacitracin is thought to be involved in the inhibition of peptidoglycan synthesis by sequestering undecaprenyl diphosphate, thereby reducing the pool of lipid carrier available.</text>
</comment>
<dbReference type="GO" id="GO:0005886">
    <property type="term" value="C:plasma membrane"/>
    <property type="evidence" value="ECO:0007669"/>
    <property type="project" value="UniProtKB-SubCell"/>
</dbReference>
<gene>
    <name evidence="17" type="primary">uppP</name>
    <name evidence="18" type="ORF">DD236_05280</name>
</gene>
<feature type="transmembrane region" description="Helical" evidence="17">
    <location>
        <begin position="256"/>
        <end position="277"/>
    </location>
</feature>
<dbReference type="NCBIfam" id="TIGR00753">
    <property type="entry name" value="undec_PP_bacA"/>
    <property type="match status" value="1"/>
</dbReference>
<reference evidence="19" key="1">
    <citation type="submission" date="2018-05" db="EMBL/GenBank/DDBJ databases">
        <authorList>
            <person name="Li Y."/>
        </authorList>
    </citation>
    <scope>NUCLEOTIDE SEQUENCE [LARGE SCALE GENOMIC DNA]</scope>
    <source>
        <strain evidence="19">sk1b4</strain>
    </source>
</reference>
<evidence type="ECO:0000256" key="16">
    <source>
        <dbReference type="ARBA" id="ARBA00047594"/>
    </source>
</evidence>